<dbReference type="eggNOG" id="KOG0679">
    <property type="taxonomic scope" value="Eukaryota"/>
</dbReference>
<dbReference type="Gene3D" id="2.30.36.70">
    <property type="entry name" value="Actin, Chain A, domain 2"/>
    <property type="match status" value="1"/>
</dbReference>
<keyword evidence="4" id="KW-1185">Reference proteome</keyword>
<dbReference type="RefSeq" id="XP_004031415.1">
    <property type="nucleotide sequence ID" value="XM_004031367.1"/>
</dbReference>
<reference evidence="3 4" key="1">
    <citation type="submission" date="2011-07" db="EMBL/GenBank/DDBJ databases">
        <authorList>
            <person name="Coyne R."/>
            <person name="Brami D."/>
            <person name="Johnson J."/>
            <person name="Hostetler J."/>
            <person name="Hannick L."/>
            <person name="Clark T."/>
            <person name="Cassidy-Hanley D."/>
            <person name="Inman J."/>
        </authorList>
    </citation>
    <scope>NUCLEOTIDE SEQUENCE [LARGE SCALE GENOMIC DNA]</scope>
    <source>
        <strain evidence="3 4">G5</strain>
    </source>
</reference>
<dbReference type="InterPro" id="IPR043129">
    <property type="entry name" value="ATPase_NBD"/>
</dbReference>
<dbReference type="PRINTS" id="PR00190">
    <property type="entry name" value="ACTIN"/>
</dbReference>
<name>G0QX77_ICHMU</name>
<comment type="similarity">
    <text evidence="2">Belongs to the actin family.</text>
</comment>
<dbReference type="OMA" id="MTEAPWN"/>
<evidence type="ECO:0000256" key="2">
    <source>
        <dbReference type="RuleBase" id="RU000487"/>
    </source>
</evidence>
<sequence>MNSIDETISIVIDIGSLKSKAGFSGDTVPKYVISSQMGITQQQPQNENQGSNQPENDQIIMQEENPDKNQKLNIFGDKNFMKDPQMQIENVYKNGDIINWEGYEKLLEELYDNQLKIQSKDHPLLMAEFSIHNQKQREKLCQLIFEKFNVPQYFVSKNAALSSFSAGRSTSVVVDLGAYCSMAVPVHDGYIHQKNILKFDIGGEQVTEKILQLENFPQQKLSCNSTESYERYQRHLLARNLKENNTNVLPDGTQLNIDQNEICDFFFNPHNEILRFKGIHQMVLDCINMWESELRKQMSSNVILAGGNALLFDLEKRFQNKLGEICNKVKYVYYPTVDDRKNSVWIGGSILTSLNSFNQLSISKQEYNDNGEFIIEKKCP</sequence>
<evidence type="ECO:0000256" key="1">
    <source>
        <dbReference type="ARBA" id="ARBA00049360"/>
    </source>
</evidence>
<gene>
    <name evidence="3" type="ORF">IMG5_138980</name>
</gene>
<evidence type="ECO:0000313" key="3">
    <source>
        <dbReference type="EMBL" id="EGR30179.1"/>
    </source>
</evidence>
<organism evidence="3 4">
    <name type="scientific">Ichthyophthirius multifiliis</name>
    <name type="common">White spot disease agent</name>
    <name type="synonym">Ich</name>
    <dbReference type="NCBI Taxonomy" id="5932"/>
    <lineage>
        <taxon>Eukaryota</taxon>
        <taxon>Sar</taxon>
        <taxon>Alveolata</taxon>
        <taxon>Ciliophora</taxon>
        <taxon>Intramacronucleata</taxon>
        <taxon>Oligohymenophorea</taxon>
        <taxon>Hymenostomatida</taxon>
        <taxon>Ophryoglenina</taxon>
        <taxon>Ichthyophthirius</taxon>
    </lineage>
</organism>
<protein>
    <recommendedName>
        <fullName evidence="5">Actin</fullName>
    </recommendedName>
</protein>
<dbReference type="SMART" id="SM00268">
    <property type="entry name" value="ACTIN"/>
    <property type="match status" value="1"/>
</dbReference>
<dbReference type="EMBL" id="GL984039">
    <property type="protein sequence ID" value="EGR30179.1"/>
    <property type="molecule type" value="Genomic_DNA"/>
</dbReference>
<dbReference type="OrthoDB" id="5132116at2759"/>
<accession>G0QX77</accession>
<dbReference type="SUPFAM" id="SSF53067">
    <property type="entry name" value="Actin-like ATPase domain"/>
    <property type="match status" value="2"/>
</dbReference>
<dbReference type="STRING" id="857967.G0QX77"/>
<comment type="catalytic activity">
    <reaction evidence="1">
        <text>ATP + H2O = ADP + phosphate + H(+)</text>
        <dbReference type="Rhea" id="RHEA:13065"/>
        <dbReference type="ChEBI" id="CHEBI:15377"/>
        <dbReference type="ChEBI" id="CHEBI:15378"/>
        <dbReference type="ChEBI" id="CHEBI:30616"/>
        <dbReference type="ChEBI" id="CHEBI:43474"/>
        <dbReference type="ChEBI" id="CHEBI:456216"/>
    </reaction>
</comment>
<evidence type="ECO:0008006" key="5">
    <source>
        <dbReference type="Google" id="ProtNLM"/>
    </source>
</evidence>
<dbReference type="Gene3D" id="3.90.640.10">
    <property type="entry name" value="Actin, Chain A, domain 4"/>
    <property type="match status" value="1"/>
</dbReference>
<dbReference type="Pfam" id="PF00022">
    <property type="entry name" value="Actin"/>
    <property type="match status" value="1"/>
</dbReference>
<dbReference type="PANTHER" id="PTHR11937">
    <property type="entry name" value="ACTIN"/>
    <property type="match status" value="1"/>
</dbReference>
<dbReference type="InterPro" id="IPR004000">
    <property type="entry name" value="Actin"/>
</dbReference>
<dbReference type="AlphaFoldDB" id="G0QX77"/>
<dbReference type="Proteomes" id="UP000008983">
    <property type="component" value="Unassembled WGS sequence"/>
</dbReference>
<dbReference type="Gene3D" id="3.30.420.40">
    <property type="match status" value="2"/>
</dbReference>
<dbReference type="GeneID" id="14906294"/>
<proteinExistence type="inferred from homology"/>
<evidence type="ECO:0000313" key="4">
    <source>
        <dbReference type="Proteomes" id="UP000008983"/>
    </source>
</evidence>
<dbReference type="InParanoid" id="G0QX77"/>